<organism evidence="3 4">
    <name type="scientific">Thermofilum pendens (strain DSM 2475 / Hrk 5)</name>
    <dbReference type="NCBI Taxonomy" id="368408"/>
    <lineage>
        <taxon>Archaea</taxon>
        <taxon>Thermoproteota</taxon>
        <taxon>Thermoprotei</taxon>
        <taxon>Thermofilales</taxon>
        <taxon>Thermofilaceae</taxon>
        <taxon>Thermofilum</taxon>
    </lineage>
</organism>
<evidence type="ECO:0000313" key="4">
    <source>
        <dbReference type="Proteomes" id="UP000000641"/>
    </source>
</evidence>
<evidence type="ECO:0000259" key="2">
    <source>
        <dbReference type="PROSITE" id="PS50910"/>
    </source>
</evidence>
<dbReference type="KEGG" id="tpe:Tpen_1682"/>
<dbReference type="Gene3D" id="1.20.120.330">
    <property type="entry name" value="Nucleotidyltransferases domain 2"/>
    <property type="match status" value="1"/>
</dbReference>
<feature type="domain" description="HEPN" evidence="2">
    <location>
        <begin position="412"/>
        <end position="522"/>
    </location>
</feature>
<sequence length="548" mass="59444">MGLNDSSEVPTLAARDACRNVSTILFAWLYASAVMLILYEYSGWQPLGEAAKRFGVYALTGGDVAFLPTLLAFLAALLGAECAQPDESSGVYRLKVFAYLSTVAYGLENLAAREAAYLLPILALPAMYPVFKVTAGSGGEAWFLGVTLFFAGLLALAVKPPVLAYVGFAYAFVAVASQRWRELLRSDASLLGKGSALLLLAVPAFAASASAYEAALGWNTYLDVPLLVLVASLTVFAALRVLLEGSSAGVVAPVVSSAAAYAALEVFRGTAVSVVALPVTVLLAATYVYRLLPRRDDYAATGIALMTAYMSLVEPLSYVFGKSPCYACTAVAAPAIAAGPLTTVGVLRVLLLPPGKAEPERKQPLLEAWSPAAVAVQRGAKRGAVTPVRGAGYARPRRRRPVDFDGLAASYYREAQKYMELAYEMRRRGLLDQSMFYAEQSVEFLVDALALKVKRIVPSEIEDFRKHRLFSMMLFLVEGDAVPRKVEECLHFLSKSYTRRYKLESAVTWDEADRAVECMERAWEYAMRKFAEPLRELREKSAGEGKTG</sequence>
<dbReference type="eggNOG" id="arCOG01191">
    <property type="taxonomic scope" value="Archaea"/>
</dbReference>
<keyword evidence="1" id="KW-0812">Transmembrane</keyword>
<feature type="transmembrane region" description="Helical" evidence="1">
    <location>
        <begin position="114"/>
        <end position="131"/>
    </location>
</feature>
<dbReference type="SMART" id="SM00748">
    <property type="entry name" value="HEPN"/>
    <property type="match status" value="1"/>
</dbReference>
<evidence type="ECO:0000313" key="3">
    <source>
        <dbReference type="EMBL" id="ABL79077.1"/>
    </source>
</evidence>
<dbReference type="InterPro" id="IPR007842">
    <property type="entry name" value="HEPN_dom"/>
</dbReference>
<dbReference type="Proteomes" id="UP000000641">
    <property type="component" value="Chromosome"/>
</dbReference>
<gene>
    <name evidence="3" type="ordered locus">Tpen_1682</name>
</gene>
<evidence type="ECO:0000256" key="1">
    <source>
        <dbReference type="SAM" id="Phobius"/>
    </source>
</evidence>
<dbReference type="AlphaFoldDB" id="A1S0U7"/>
<feature type="transmembrane region" description="Helical" evidence="1">
    <location>
        <begin position="270"/>
        <end position="289"/>
    </location>
</feature>
<feature type="transmembrane region" description="Helical" evidence="1">
    <location>
        <begin position="20"/>
        <end position="42"/>
    </location>
</feature>
<dbReference type="PROSITE" id="PS50910">
    <property type="entry name" value="HEPN"/>
    <property type="match status" value="1"/>
</dbReference>
<feature type="transmembrane region" description="Helical" evidence="1">
    <location>
        <begin position="143"/>
        <end position="176"/>
    </location>
</feature>
<feature type="transmembrane region" description="Helical" evidence="1">
    <location>
        <begin position="298"/>
        <end position="320"/>
    </location>
</feature>
<feature type="transmembrane region" description="Helical" evidence="1">
    <location>
        <begin position="197"/>
        <end position="218"/>
    </location>
</feature>
<keyword evidence="4" id="KW-1185">Reference proteome</keyword>
<proteinExistence type="predicted"/>
<feature type="transmembrane region" description="Helical" evidence="1">
    <location>
        <begin position="54"/>
        <end position="78"/>
    </location>
</feature>
<accession>A1S0U7</accession>
<feature type="transmembrane region" description="Helical" evidence="1">
    <location>
        <begin position="248"/>
        <end position="264"/>
    </location>
</feature>
<dbReference type="SUPFAM" id="SSF81593">
    <property type="entry name" value="Nucleotidyltransferase substrate binding subunit/domain"/>
    <property type="match status" value="1"/>
</dbReference>
<feature type="transmembrane region" description="Helical" evidence="1">
    <location>
        <begin position="224"/>
        <end position="243"/>
    </location>
</feature>
<keyword evidence="1" id="KW-1133">Transmembrane helix</keyword>
<dbReference type="GeneID" id="4600570"/>
<keyword evidence="1" id="KW-0472">Membrane</keyword>
<dbReference type="EMBL" id="CP000505">
    <property type="protein sequence ID" value="ABL79077.1"/>
    <property type="molecule type" value="Genomic_DNA"/>
</dbReference>
<name>A1S0U7_THEPD</name>
<reference evidence="4" key="1">
    <citation type="journal article" date="2008" name="J. Bacteriol.">
        <title>Genome sequence of Thermofilum pendens reveals an exceptional loss of biosynthetic pathways without genome reduction.</title>
        <authorList>
            <person name="Anderson I."/>
            <person name="Rodriguez J."/>
            <person name="Susanti D."/>
            <person name="Porat I."/>
            <person name="Reich C."/>
            <person name="Ulrich L.E."/>
            <person name="Elkins J.G."/>
            <person name="Mavromatis K."/>
            <person name="Lykidis A."/>
            <person name="Kim E."/>
            <person name="Thompson L.S."/>
            <person name="Nolan M."/>
            <person name="Land M."/>
            <person name="Copeland A."/>
            <person name="Lapidus A."/>
            <person name="Lucas S."/>
            <person name="Detter C."/>
            <person name="Zhulin I.B."/>
            <person name="Olsen G.J."/>
            <person name="Whitman W."/>
            <person name="Mukhopadhyay B."/>
            <person name="Bristow J."/>
            <person name="Kyrpides N."/>
        </authorList>
    </citation>
    <scope>NUCLEOTIDE SEQUENCE [LARGE SCALE GENOMIC DNA]</scope>
    <source>
        <strain evidence="4">DSM 2475 / Hrk 5</strain>
    </source>
</reference>
<dbReference type="EnsemblBacteria" id="ABL79077">
    <property type="protein sequence ID" value="ABL79077"/>
    <property type="gene ID" value="Tpen_1682"/>
</dbReference>
<dbReference type="Pfam" id="PF05168">
    <property type="entry name" value="HEPN"/>
    <property type="match status" value="1"/>
</dbReference>
<protein>
    <submittedName>
        <fullName evidence="3">HEPN domain protein</fullName>
    </submittedName>
</protein>
<feature type="transmembrane region" description="Helical" evidence="1">
    <location>
        <begin position="332"/>
        <end position="352"/>
    </location>
</feature>
<dbReference type="RefSeq" id="WP_011753342.1">
    <property type="nucleotide sequence ID" value="NC_008698.1"/>
</dbReference>
<dbReference type="HOGENOM" id="CLU_496635_0_0_2"/>